<dbReference type="EMBL" id="UZAM01007604">
    <property type="protein sequence ID" value="VDP00263.1"/>
    <property type="molecule type" value="Genomic_DNA"/>
</dbReference>
<reference evidence="1 2" key="2">
    <citation type="submission" date="2018-11" db="EMBL/GenBank/DDBJ databases">
        <authorList>
            <consortium name="Pathogen Informatics"/>
        </authorList>
    </citation>
    <scope>NUCLEOTIDE SEQUENCE [LARGE SCALE GENOMIC DNA]</scope>
</reference>
<protein>
    <submittedName>
        <fullName evidence="3">HECT domain-containing protein</fullName>
    </submittedName>
</protein>
<gene>
    <name evidence="1" type="ORF">SBAD_LOCUS3164</name>
</gene>
<dbReference type="WBParaSite" id="SBAD_0000331001-mRNA-1">
    <property type="protein sequence ID" value="SBAD_0000331001-mRNA-1"/>
    <property type="gene ID" value="SBAD_0000331001"/>
</dbReference>
<evidence type="ECO:0000313" key="1">
    <source>
        <dbReference type="EMBL" id="VDP00263.1"/>
    </source>
</evidence>
<accession>A0A183IHR9</accession>
<evidence type="ECO:0000313" key="2">
    <source>
        <dbReference type="Proteomes" id="UP000270296"/>
    </source>
</evidence>
<organism evidence="3">
    <name type="scientific">Soboliphyme baturini</name>
    <dbReference type="NCBI Taxonomy" id="241478"/>
    <lineage>
        <taxon>Eukaryota</taxon>
        <taxon>Metazoa</taxon>
        <taxon>Ecdysozoa</taxon>
        <taxon>Nematoda</taxon>
        <taxon>Enoplea</taxon>
        <taxon>Dorylaimia</taxon>
        <taxon>Dioctophymatida</taxon>
        <taxon>Dioctophymatoidea</taxon>
        <taxon>Soboliphymatidae</taxon>
        <taxon>Soboliphyme</taxon>
    </lineage>
</organism>
<dbReference type="AlphaFoldDB" id="A0A183IHR9"/>
<evidence type="ECO:0000313" key="3">
    <source>
        <dbReference type="WBParaSite" id="SBAD_0000331001-mRNA-1"/>
    </source>
</evidence>
<sequence>MKAFNANLQLLSQFTRSFLQPYTHVGKPLLSEVVPMLALRHSDPSDLYAFLRSFCGFNKRFASDGRFGKKNFFDFIHPDTAPPALIQGCDEEAENDDVVIELFDE</sequence>
<dbReference type="Proteomes" id="UP000270296">
    <property type="component" value="Unassembled WGS sequence"/>
</dbReference>
<keyword evidence="2" id="KW-1185">Reference proteome</keyword>
<proteinExistence type="predicted"/>
<name>A0A183IHR9_9BILA</name>
<reference evidence="3" key="1">
    <citation type="submission" date="2016-06" db="UniProtKB">
        <authorList>
            <consortium name="WormBaseParasite"/>
        </authorList>
    </citation>
    <scope>IDENTIFICATION</scope>
</reference>